<organism evidence="1 2">
    <name type="scientific">Haloferax mediterranei (strain ATCC 33500 / DSM 1411 / JCM 8866 / NBRC 14739 / NCIMB 2177 / R-4)</name>
    <name type="common">Halobacterium mediterranei</name>
    <dbReference type="NCBI Taxonomy" id="523841"/>
    <lineage>
        <taxon>Archaea</taxon>
        <taxon>Methanobacteriati</taxon>
        <taxon>Methanobacteriota</taxon>
        <taxon>Stenosarchaea group</taxon>
        <taxon>Halobacteria</taxon>
        <taxon>Halobacteriales</taxon>
        <taxon>Haloferacaceae</taxon>
        <taxon>Haloferax</taxon>
    </lineage>
</organism>
<gene>
    <name evidence="1" type="ORF">BM92_17625</name>
</gene>
<dbReference type="AlphaFoldDB" id="A0A059TSG3"/>
<sequence>MVSAATLDEAIETYNEYRSPMATAELIDYAADTFVVEFEGPFCRMCCDYDYFEDLIYELAALGEEPSTIDISEISYEGTERFVVRFLHHVKMRRYRCGDSRPTELRRYVGYTRVKRSNHDNDSLRNRAT</sequence>
<accession>A0A059TSG3</accession>
<proteinExistence type="predicted"/>
<evidence type="ECO:0000313" key="2">
    <source>
        <dbReference type="Proteomes" id="UP000027075"/>
    </source>
</evidence>
<dbReference type="RefSeq" id="WP_231512985.1">
    <property type="nucleotide sequence ID" value="NZ_CP007554.1"/>
</dbReference>
<reference evidence="1 2" key="1">
    <citation type="submission" date="2014-04" db="EMBL/GenBank/DDBJ databases">
        <title>Transcriptional profiles of Haloferax mediterranei on the basis of nitrogen availability.</title>
        <authorList>
            <person name="Bautista V."/>
        </authorList>
    </citation>
    <scope>NUCLEOTIDE SEQUENCE [LARGE SCALE GENOMIC DNA]</scope>
    <source>
        <strain evidence="2">ATCC 33500 / DSM 1411 / JCM 8866 / NBRC 14739 / NCIMB 2177 / R-4</strain>
        <plasmid evidence="2">Plasmid HMPLAS1</plasmid>
    </source>
</reference>
<keyword evidence="1" id="KW-0614">Plasmid</keyword>
<evidence type="ECO:0000313" key="1">
    <source>
        <dbReference type="EMBL" id="AHZ24700.1"/>
    </source>
</evidence>
<protein>
    <submittedName>
        <fullName evidence="1">Uncharacterized protein</fullName>
    </submittedName>
</protein>
<geneLocation type="plasmid" evidence="1 2">
    <name>HMPLAS1</name>
</geneLocation>
<dbReference type="EMBL" id="CP007554">
    <property type="protein sequence ID" value="AHZ24700.1"/>
    <property type="molecule type" value="Genomic_DNA"/>
</dbReference>
<dbReference type="Proteomes" id="UP000027075">
    <property type="component" value="Plasmid HMPLAS1"/>
</dbReference>
<name>A0A059TSG3_HALMT</name>